<organism evidence="3 4">
    <name type="scientific">Bacillus mycoides</name>
    <dbReference type="NCBI Taxonomy" id="1405"/>
    <lineage>
        <taxon>Bacteria</taxon>
        <taxon>Bacillati</taxon>
        <taxon>Bacillota</taxon>
        <taxon>Bacilli</taxon>
        <taxon>Bacillales</taxon>
        <taxon>Bacillaceae</taxon>
        <taxon>Bacillus</taxon>
        <taxon>Bacillus cereus group</taxon>
    </lineage>
</organism>
<name>A0A1G4EFN4_BACMY</name>
<feature type="transmembrane region" description="Helical" evidence="1">
    <location>
        <begin position="74"/>
        <end position="98"/>
    </location>
</feature>
<dbReference type="SUPFAM" id="SSF48317">
    <property type="entry name" value="Acid phosphatase/Vanadium-dependent haloperoxidase"/>
    <property type="match status" value="1"/>
</dbReference>
<dbReference type="PANTHER" id="PTHR14969:SF13">
    <property type="entry name" value="AT30094P"/>
    <property type="match status" value="1"/>
</dbReference>
<evidence type="ECO:0000313" key="3">
    <source>
        <dbReference type="EMBL" id="SCB67985.1"/>
    </source>
</evidence>
<feature type="transmembrane region" description="Helical" evidence="1">
    <location>
        <begin position="104"/>
        <end position="120"/>
    </location>
</feature>
<dbReference type="Gene3D" id="1.20.144.10">
    <property type="entry name" value="Phosphatidic acid phosphatase type 2/haloperoxidase"/>
    <property type="match status" value="1"/>
</dbReference>
<protein>
    <recommendedName>
        <fullName evidence="2">Phosphatidic acid phosphatase type 2/haloperoxidase domain-containing protein</fullName>
    </recommendedName>
</protein>
<feature type="transmembrane region" description="Helical" evidence="1">
    <location>
        <begin position="196"/>
        <end position="214"/>
    </location>
</feature>
<dbReference type="GO" id="GO:0042392">
    <property type="term" value="F:sphingosine-1-phosphate phosphatase activity"/>
    <property type="evidence" value="ECO:0007669"/>
    <property type="project" value="TreeGrafter"/>
</dbReference>
<feature type="domain" description="Phosphatidic acid phosphatase type 2/haloperoxidase" evidence="2">
    <location>
        <begin position="135"/>
        <end position="264"/>
    </location>
</feature>
<feature type="transmembrane region" description="Helical" evidence="1">
    <location>
        <begin position="132"/>
        <end position="153"/>
    </location>
</feature>
<reference evidence="3 4" key="1">
    <citation type="submission" date="2016-08" db="EMBL/GenBank/DDBJ databases">
        <authorList>
            <person name="Seilhamer J.J."/>
        </authorList>
    </citation>
    <scope>NUCLEOTIDE SEQUENCE [LARGE SCALE GENOMIC DNA]</scope>
    <source>
        <strain evidence="3 4">SDA_GO95</strain>
    </source>
</reference>
<dbReference type="Pfam" id="PF01569">
    <property type="entry name" value="PAP2"/>
    <property type="match status" value="1"/>
</dbReference>
<dbReference type="EMBL" id="FMAK01000030">
    <property type="protein sequence ID" value="SCB67985.1"/>
    <property type="molecule type" value="Genomic_DNA"/>
</dbReference>
<feature type="transmembrane region" description="Helical" evidence="1">
    <location>
        <begin position="40"/>
        <end position="62"/>
    </location>
</feature>
<keyword evidence="1" id="KW-0812">Transmembrane</keyword>
<dbReference type="CDD" id="cd01610">
    <property type="entry name" value="PAP2_like"/>
    <property type="match status" value="1"/>
</dbReference>
<dbReference type="PANTHER" id="PTHR14969">
    <property type="entry name" value="SPHINGOSINE-1-PHOSPHATE PHOSPHOHYDROLASE"/>
    <property type="match status" value="1"/>
</dbReference>
<feature type="transmembrane region" description="Helical" evidence="1">
    <location>
        <begin position="249"/>
        <end position="267"/>
    </location>
</feature>
<keyword evidence="1" id="KW-1133">Transmembrane helix</keyword>
<keyword evidence="1" id="KW-0472">Membrane</keyword>
<evidence type="ECO:0000313" key="4">
    <source>
        <dbReference type="Proteomes" id="UP000195696"/>
    </source>
</evidence>
<dbReference type="SMART" id="SM00014">
    <property type="entry name" value="acidPPc"/>
    <property type="match status" value="1"/>
</dbReference>
<dbReference type="InterPro" id="IPR000326">
    <property type="entry name" value="PAP2/HPO"/>
</dbReference>
<dbReference type="InterPro" id="IPR036938">
    <property type="entry name" value="PAP2/HPO_sf"/>
</dbReference>
<evidence type="ECO:0000256" key="1">
    <source>
        <dbReference type="SAM" id="Phobius"/>
    </source>
</evidence>
<evidence type="ECO:0000259" key="2">
    <source>
        <dbReference type="SMART" id="SM00014"/>
    </source>
</evidence>
<dbReference type="Proteomes" id="UP000195696">
    <property type="component" value="Unassembled WGS sequence"/>
</dbReference>
<dbReference type="AlphaFoldDB" id="A0A1G4EFN4"/>
<proteinExistence type="predicted"/>
<gene>
    <name evidence="3" type="ORF">BWGO95_02115</name>
</gene>
<sequence length="288" mass="32775">MMKSRKVILISSFAILLCIFAFTDLQISHSLYEPTNKIALFLQAIGEIPAMLIALFSSMYLFKTRKNKGSRGYYLSGIGYGVIILLFAFIASFMLVHYLTISKISIPIFMLCFIVACYMISKSWSKYDDAKLRDIALIGLLSVVIVLITFNLIKLGWGRERYRHMISIGSFEGFSKWFISQGIAKSDEFMSFPSGHSANAALVIWFSLLPEYFASLKRKKIGVWILILLWMILVPMSRIMVGAHFASDVTVGVAISVTVFMCLKKFIWRDKKNKRTNNNDVLPHSLNR</sequence>
<accession>A0A1G4EFN4</accession>
<feature type="transmembrane region" description="Helical" evidence="1">
    <location>
        <begin position="221"/>
        <end position="243"/>
    </location>
</feature>